<sequence>MESKKNYNNNDNNNSNNPTCFLWASVYIRRDHESCRLYCIFTTFIDHSLCKCVVCCKRIVYVTSNAKRTR</sequence>
<keyword evidence="2" id="KW-1185">Reference proteome</keyword>
<name>A0ABD2WUA9_9HYME</name>
<protein>
    <submittedName>
        <fullName evidence="1">Uncharacterized protein</fullName>
    </submittedName>
</protein>
<reference evidence="1 2" key="1">
    <citation type="journal article" date="2024" name="bioRxiv">
        <title>A reference genome for Trichogramma kaykai: A tiny desert-dwelling parasitoid wasp with competing sex-ratio distorters.</title>
        <authorList>
            <person name="Culotta J."/>
            <person name="Lindsey A.R."/>
        </authorList>
    </citation>
    <scope>NUCLEOTIDE SEQUENCE [LARGE SCALE GENOMIC DNA]</scope>
    <source>
        <strain evidence="1 2">KSX58</strain>
    </source>
</reference>
<evidence type="ECO:0000313" key="1">
    <source>
        <dbReference type="EMBL" id="KAL3396440.1"/>
    </source>
</evidence>
<dbReference type="Proteomes" id="UP001627154">
    <property type="component" value="Unassembled WGS sequence"/>
</dbReference>
<comment type="caution">
    <text evidence="1">The sequence shown here is derived from an EMBL/GenBank/DDBJ whole genome shotgun (WGS) entry which is preliminary data.</text>
</comment>
<proteinExistence type="predicted"/>
<organism evidence="1 2">
    <name type="scientific">Trichogramma kaykai</name>
    <dbReference type="NCBI Taxonomy" id="54128"/>
    <lineage>
        <taxon>Eukaryota</taxon>
        <taxon>Metazoa</taxon>
        <taxon>Ecdysozoa</taxon>
        <taxon>Arthropoda</taxon>
        <taxon>Hexapoda</taxon>
        <taxon>Insecta</taxon>
        <taxon>Pterygota</taxon>
        <taxon>Neoptera</taxon>
        <taxon>Endopterygota</taxon>
        <taxon>Hymenoptera</taxon>
        <taxon>Apocrita</taxon>
        <taxon>Proctotrupomorpha</taxon>
        <taxon>Chalcidoidea</taxon>
        <taxon>Trichogrammatidae</taxon>
        <taxon>Trichogramma</taxon>
    </lineage>
</organism>
<dbReference type="EMBL" id="JBJJXI010000071">
    <property type="protein sequence ID" value="KAL3396440.1"/>
    <property type="molecule type" value="Genomic_DNA"/>
</dbReference>
<gene>
    <name evidence="1" type="ORF">TKK_009608</name>
</gene>
<accession>A0ABD2WUA9</accession>
<dbReference type="AlphaFoldDB" id="A0ABD2WUA9"/>
<evidence type="ECO:0000313" key="2">
    <source>
        <dbReference type="Proteomes" id="UP001627154"/>
    </source>
</evidence>